<dbReference type="Pfam" id="PF14344">
    <property type="entry name" value="DUF4397"/>
    <property type="match status" value="1"/>
</dbReference>
<gene>
    <name evidence="3" type="ORF">GCM10025751_08520</name>
</gene>
<feature type="compositionally biased region" description="Basic and acidic residues" evidence="1">
    <location>
        <begin position="352"/>
        <end position="363"/>
    </location>
</feature>
<feature type="compositionally biased region" description="Low complexity" evidence="1">
    <location>
        <begin position="243"/>
        <end position="263"/>
    </location>
</feature>
<feature type="compositionally biased region" description="Basic and acidic residues" evidence="1">
    <location>
        <begin position="419"/>
        <end position="436"/>
    </location>
</feature>
<dbReference type="InterPro" id="IPR025510">
    <property type="entry name" value="DUF4397"/>
</dbReference>
<evidence type="ECO:0000256" key="1">
    <source>
        <dbReference type="SAM" id="MobiDB-lite"/>
    </source>
</evidence>
<evidence type="ECO:0000313" key="3">
    <source>
        <dbReference type="EMBL" id="GAA5043586.1"/>
    </source>
</evidence>
<feature type="compositionally biased region" description="Basic and acidic residues" evidence="1">
    <location>
        <begin position="307"/>
        <end position="318"/>
    </location>
</feature>
<feature type="compositionally biased region" description="Basic and acidic residues" evidence="1">
    <location>
        <begin position="446"/>
        <end position="461"/>
    </location>
</feature>
<feature type="domain" description="DUF4397" evidence="2">
    <location>
        <begin position="27"/>
        <end position="147"/>
    </location>
</feature>
<feature type="region of interest" description="Disordered" evidence="1">
    <location>
        <begin position="243"/>
        <end position="461"/>
    </location>
</feature>
<evidence type="ECO:0000259" key="2">
    <source>
        <dbReference type="Pfam" id="PF14344"/>
    </source>
</evidence>
<dbReference type="AlphaFoldDB" id="A0AAV3UCM7"/>
<dbReference type="Proteomes" id="UP001501729">
    <property type="component" value="Unassembled WGS sequence"/>
</dbReference>
<accession>A0AAV3UCM7</accession>
<proteinExistence type="predicted"/>
<feature type="compositionally biased region" description="Low complexity" evidence="1">
    <location>
        <begin position="328"/>
        <end position="351"/>
    </location>
</feature>
<keyword evidence="4" id="KW-1185">Reference proteome</keyword>
<comment type="caution">
    <text evidence="3">The sequence shown here is derived from an EMBL/GenBank/DDBJ whole genome shotgun (WGS) entry which is preliminary data.</text>
</comment>
<sequence>MLAVSVAVAGMGAMAGQDTTDESEGDAQVRVAHMSPDAPPVDVLIDGETAISNLSYSNVTDYASFPAGDHNVTVTAAGDPSTVVFSENVTFEADTNYTAAAVGEISEHAENPFEVVILEDDFTAPEPGNASVRLVHASPDAPPVDVTVAESGTTLFDNVSFGNATEYAEVPAGEYTLEVRPATADDSGEVVATFNVTLDENTANSAFATGYTNPAEAPETGQENLFELILVTDFEFAGQTTETATATETTTATKTTTTTAKPTKTTEKTTPKATETTMKQTTAKQTTPAKTTVKQTTPAKMTPAETTVEKTRVKETPAKRTTAKKTTAKPTAEMTKTAAPRPTTAKQTTAKETVKKTAAKETTPKPTTTVEKTTPKETTVKKTTAKETTPKPTTTVEKTTPKKTTPKEPTAKKTTVKKTSPEKPKITSPTEPEKPEVTSPAASDEAVPKDDSDERTVSDKS</sequence>
<dbReference type="EMBL" id="BAABKX010000001">
    <property type="protein sequence ID" value="GAA5043586.1"/>
    <property type="molecule type" value="Genomic_DNA"/>
</dbReference>
<feature type="compositionally biased region" description="Low complexity" evidence="1">
    <location>
        <begin position="271"/>
        <end position="300"/>
    </location>
</feature>
<organism evidence="3 4">
    <name type="scientific">Haladaptatus pallidirubidus</name>
    <dbReference type="NCBI Taxonomy" id="1008152"/>
    <lineage>
        <taxon>Archaea</taxon>
        <taxon>Methanobacteriati</taxon>
        <taxon>Methanobacteriota</taxon>
        <taxon>Stenosarchaea group</taxon>
        <taxon>Halobacteria</taxon>
        <taxon>Halobacteriales</taxon>
        <taxon>Haladaptataceae</taxon>
        <taxon>Haladaptatus</taxon>
    </lineage>
</organism>
<feature type="compositionally biased region" description="Basic and acidic residues" evidence="1">
    <location>
        <begin position="373"/>
        <end position="389"/>
    </location>
</feature>
<name>A0AAV3UCM7_9EURY</name>
<protein>
    <recommendedName>
        <fullName evidence="2">DUF4397 domain-containing protein</fullName>
    </recommendedName>
</protein>
<reference evidence="3 4" key="1">
    <citation type="journal article" date="2019" name="Int. J. Syst. Evol. Microbiol.">
        <title>The Global Catalogue of Microorganisms (GCM) 10K type strain sequencing project: providing services to taxonomists for standard genome sequencing and annotation.</title>
        <authorList>
            <consortium name="The Broad Institute Genomics Platform"/>
            <consortium name="The Broad Institute Genome Sequencing Center for Infectious Disease"/>
            <person name="Wu L."/>
            <person name="Ma J."/>
        </authorList>
    </citation>
    <scope>NUCLEOTIDE SEQUENCE [LARGE SCALE GENOMIC DNA]</scope>
    <source>
        <strain evidence="3 4">JCM 17504</strain>
    </source>
</reference>
<evidence type="ECO:0000313" key="4">
    <source>
        <dbReference type="Proteomes" id="UP001501729"/>
    </source>
</evidence>